<dbReference type="InterPro" id="IPR011604">
    <property type="entry name" value="PDDEXK-like_dom_sf"/>
</dbReference>
<sequence length="481" mass="53828">MSDQIKAQVRAVIDALPQRAVIPDHVADRWIDGIAALDPSRAVWHAERLRGFGGSEVGELLRYHLGMEPKFSSPSDIVAEKLLLKLPDQDNPHIRRGRVFESLAQYVYEKLTGRRSVKDRMPYSSVFNAPHREASFAVGNPDDINESPAGVIIPDFKIRSSLDWSEDLELNYVAQLHWYGSIYMSNAAQFAAPEKIAHYCLAELDVPNAMLDGLNWKLNKQNLSEADQKSLIERMGDQIAETNFRGFGMRVTAFDHDPQLAADLMAIAGKLWNDHVLTGNPFYEPVNLKTAPPETLDHARRLTEQLSDARLAEKAAGEESSRLLKELREIGKEYDLSGMPPLDTECHAPMSVTQNRSIDLQSAARYLIAQDGIDPNALVDKEKKTLNADRALQLLNENGIDPSPAYDFPFDRNAVKGHLKLSESASADQFESPGFSVRLSTKKDEKAIVERQKDAMSHYLKKFSGLDEELEEEPEHSLSLG</sequence>
<dbReference type="SUPFAM" id="SSF52980">
    <property type="entry name" value="Restriction endonuclease-like"/>
    <property type="match status" value="1"/>
</dbReference>
<dbReference type="RefSeq" id="WP_131480504.1">
    <property type="nucleotide sequence ID" value="NZ_SJDL01000008.1"/>
</dbReference>
<dbReference type="Proteomes" id="UP000313645">
    <property type="component" value="Unassembled WGS sequence"/>
</dbReference>
<dbReference type="Gene3D" id="3.90.320.10">
    <property type="match status" value="1"/>
</dbReference>
<dbReference type="EMBL" id="SJDL01000008">
    <property type="protein sequence ID" value="TBW57442.1"/>
    <property type="molecule type" value="Genomic_DNA"/>
</dbReference>
<name>A0ABY1ZQC8_9GAMM</name>
<protein>
    <recommendedName>
        <fullName evidence="1">YqaJ viral recombinase domain-containing protein</fullName>
    </recommendedName>
</protein>
<feature type="domain" description="YqaJ viral recombinase" evidence="1">
    <location>
        <begin position="44"/>
        <end position="145"/>
    </location>
</feature>
<keyword evidence="3" id="KW-1185">Reference proteome</keyword>
<evidence type="ECO:0000313" key="2">
    <source>
        <dbReference type="EMBL" id="TBW57442.1"/>
    </source>
</evidence>
<evidence type="ECO:0000259" key="1">
    <source>
        <dbReference type="Pfam" id="PF09588"/>
    </source>
</evidence>
<accession>A0ABY1ZQC8</accession>
<comment type="caution">
    <text evidence="2">The sequence shown here is derived from an EMBL/GenBank/DDBJ whole genome shotgun (WGS) entry which is preliminary data.</text>
</comment>
<dbReference type="InterPro" id="IPR011335">
    <property type="entry name" value="Restrct_endonuc-II-like"/>
</dbReference>
<dbReference type="InterPro" id="IPR019080">
    <property type="entry name" value="YqaJ_viral_recombinase"/>
</dbReference>
<gene>
    <name evidence="2" type="ORF">EZI54_07220</name>
</gene>
<organism evidence="2 3">
    <name type="scientific">Marinobacter halodurans</name>
    <dbReference type="NCBI Taxonomy" id="2528979"/>
    <lineage>
        <taxon>Bacteria</taxon>
        <taxon>Pseudomonadati</taxon>
        <taxon>Pseudomonadota</taxon>
        <taxon>Gammaproteobacteria</taxon>
        <taxon>Pseudomonadales</taxon>
        <taxon>Marinobacteraceae</taxon>
        <taxon>Marinobacter</taxon>
    </lineage>
</organism>
<reference evidence="2 3" key="1">
    <citation type="submission" date="2019-02" db="EMBL/GenBank/DDBJ databases">
        <title>Marinobacter halodurans sp. nov., a marine bacterium isolated from sea tidal flat.</title>
        <authorList>
            <person name="Yoo Y."/>
            <person name="Lee D.W."/>
            <person name="Kim B.S."/>
            <person name="Kim J.-J."/>
        </authorList>
    </citation>
    <scope>NUCLEOTIDE SEQUENCE [LARGE SCALE GENOMIC DNA]</scope>
    <source>
        <strain evidence="2 3">YJ-S3-2</strain>
    </source>
</reference>
<evidence type="ECO:0000313" key="3">
    <source>
        <dbReference type="Proteomes" id="UP000313645"/>
    </source>
</evidence>
<proteinExistence type="predicted"/>
<dbReference type="Pfam" id="PF09588">
    <property type="entry name" value="YqaJ"/>
    <property type="match status" value="1"/>
</dbReference>